<evidence type="ECO:0000313" key="6">
    <source>
        <dbReference type="EMBL" id="RLG70687.1"/>
    </source>
</evidence>
<dbReference type="PANTHER" id="PTHR42786:SF2">
    <property type="entry name" value="TRNA (CYTIDINE_URIDINE-2'-O-)-METHYLTRANSFERASE TRMJ"/>
    <property type="match status" value="1"/>
</dbReference>
<dbReference type="InterPro" id="IPR029028">
    <property type="entry name" value="Alpha/beta_knot_MTases"/>
</dbReference>
<proteinExistence type="inferred from homology"/>
<evidence type="ECO:0000256" key="1">
    <source>
        <dbReference type="ARBA" id="ARBA00007228"/>
    </source>
</evidence>
<keyword evidence="2" id="KW-0489">Methyltransferase</keyword>
<dbReference type="GO" id="GO:0008173">
    <property type="term" value="F:RNA methyltransferase activity"/>
    <property type="evidence" value="ECO:0007669"/>
    <property type="project" value="InterPro"/>
</dbReference>
<dbReference type="PIRSF" id="PIRSF004808">
    <property type="entry name" value="LasT"/>
    <property type="match status" value="1"/>
</dbReference>
<dbReference type="InterPro" id="IPR029026">
    <property type="entry name" value="tRNA_m1G_MTases_N"/>
</dbReference>
<protein>
    <recommendedName>
        <fullName evidence="5">tRNA/rRNA methyltransferase SpoU type domain-containing protein</fullName>
    </recommendedName>
</protein>
<evidence type="ECO:0000256" key="3">
    <source>
        <dbReference type="ARBA" id="ARBA00022679"/>
    </source>
</evidence>
<dbReference type="Proteomes" id="UP000278031">
    <property type="component" value="Unassembled WGS sequence"/>
</dbReference>
<evidence type="ECO:0000256" key="4">
    <source>
        <dbReference type="ARBA" id="ARBA00022691"/>
    </source>
</evidence>
<keyword evidence="4" id="KW-0949">S-adenosyl-L-methionine</keyword>
<sequence length="232" mass="26559">MKNIKIVLVKPHYEENLGMVARVMKNFSFSELWLINPIAEIGSAKTISRAMHAQDILKKAKIFKSIEEVKKKVDLSIGTTAKISNDKIFRSALFLEEFAELYANSKNKIAIFFGPEPSGLSNTELKEFDFLVNIPCSPKYRTMNLAQSVAVVLYSLFIRKKRKKQNIASKNIRNRILETVEFLMPFARLNNPELVFISWKSLLGKTLVNEKEASAILAFLKGIKNYINREIR</sequence>
<evidence type="ECO:0000256" key="2">
    <source>
        <dbReference type="ARBA" id="ARBA00022603"/>
    </source>
</evidence>
<dbReference type="Gene3D" id="3.40.1280.10">
    <property type="match status" value="1"/>
</dbReference>
<feature type="domain" description="tRNA/rRNA methyltransferase SpoU type" evidence="5">
    <location>
        <begin position="4"/>
        <end position="154"/>
    </location>
</feature>
<dbReference type="GO" id="GO:0005829">
    <property type="term" value="C:cytosol"/>
    <property type="evidence" value="ECO:0007669"/>
    <property type="project" value="TreeGrafter"/>
</dbReference>
<evidence type="ECO:0000313" key="7">
    <source>
        <dbReference type="Proteomes" id="UP000278031"/>
    </source>
</evidence>
<comment type="similarity">
    <text evidence="1">Belongs to the class IV-like SAM-binding methyltransferase superfamily. RNA methyltransferase TrmH family.</text>
</comment>
<accession>A0A497JHU3</accession>
<gene>
    <name evidence="6" type="ORF">DRO04_01355</name>
</gene>
<dbReference type="CDD" id="cd18093">
    <property type="entry name" value="SpoU-like_TrmJ"/>
    <property type="match status" value="1"/>
</dbReference>
<reference evidence="6 7" key="1">
    <citation type="submission" date="2018-06" db="EMBL/GenBank/DDBJ databases">
        <title>Extensive metabolic versatility and redundancy in microbially diverse, dynamic hydrothermal sediments.</title>
        <authorList>
            <person name="Dombrowski N."/>
            <person name="Teske A."/>
            <person name="Baker B.J."/>
        </authorList>
    </citation>
    <scope>NUCLEOTIDE SEQUENCE [LARGE SCALE GENOMIC DNA]</scope>
    <source>
        <strain evidence="6">B51_G17</strain>
    </source>
</reference>
<comment type="caution">
    <text evidence="6">The sequence shown here is derived from an EMBL/GenBank/DDBJ whole genome shotgun (WGS) entry which is preliminary data.</text>
</comment>
<keyword evidence="3" id="KW-0808">Transferase</keyword>
<dbReference type="InterPro" id="IPR001537">
    <property type="entry name" value="SpoU_MeTrfase"/>
</dbReference>
<dbReference type="PANTHER" id="PTHR42786">
    <property type="entry name" value="TRNA/RRNA METHYLTRANSFERASE"/>
    <property type="match status" value="1"/>
</dbReference>
<dbReference type="EMBL" id="QMWP01000039">
    <property type="protein sequence ID" value="RLG70687.1"/>
    <property type="molecule type" value="Genomic_DNA"/>
</dbReference>
<dbReference type="Pfam" id="PF00588">
    <property type="entry name" value="SpoU_methylase"/>
    <property type="match status" value="1"/>
</dbReference>
<dbReference type="SUPFAM" id="SSF75217">
    <property type="entry name" value="alpha/beta knot"/>
    <property type="match status" value="1"/>
</dbReference>
<dbReference type="AlphaFoldDB" id="A0A497JHU3"/>
<name>A0A497JHU3_9ARCH</name>
<evidence type="ECO:0000259" key="5">
    <source>
        <dbReference type="Pfam" id="PF00588"/>
    </source>
</evidence>
<dbReference type="InterPro" id="IPR004384">
    <property type="entry name" value="RNA_MeTrfase_TrmJ/LasT"/>
</dbReference>
<organism evidence="6 7">
    <name type="scientific">Candidatus Iainarchaeum sp</name>
    <dbReference type="NCBI Taxonomy" id="3101447"/>
    <lineage>
        <taxon>Archaea</taxon>
        <taxon>Candidatus Iainarchaeota</taxon>
        <taxon>Candidatus Iainarchaeia</taxon>
        <taxon>Candidatus Iainarchaeales</taxon>
        <taxon>Candidatus Iainarchaeaceae</taxon>
        <taxon>Candidatus Iainarchaeum</taxon>
    </lineage>
</organism>
<dbReference type="GO" id="GO:0002128">
    <property type="term" value="P:tRNA nucleoside ribose methylation"/>
    <property type="evidence" value="ECO:0007669"/>
    <property type="project" value="TreeGrafter"/>
</dbReference>
<dbReference type="GO" id="GO:0003723">
    <property type="term" value="F:RNA binding"/>
    <property type="evidence" value="ECO:0007669"/>
    <property type="project" value="InterPro"/>
</dbReference>